<feature type="transmembrane region" description="Helical" evidence="6">
    <location>
        <begin position="316"/>
        <end position="333"/>
    </location>
</feature>
<keyword evidence="4 6" id="KW-1133">Transmembrane helix</keyword>
<feature type="transmembrane region" description="Helical" evidence="6">
    <location>
        <begin position="203"/>
        <end position="222"/>
    </location>
</feature>
<protein>
    <submittedName>
        <fullName evidence="7">Putative ion transporter superfamily protein YfcC</fullName>
    </submittedName>
</protein>
<dbReference type="RefSeq" id="WP_106153271.1">
    <property type="nucleotide sequence ID" value="NZ_PVTS01000009.1"/>
</dbReference>
<feature type="transmembrane region" description="Helical" evidence="6">
    <location>
        <begin position="68"/>
        <end position="85"/>
    </location>
</feature>
<dbReference type="PANTHER" id="PTHR43652:SF2">
    <property type="entry name" value="BASIC AMINO ACID ANTIPORTER YFCC-RELATED"/>
    <property type="match status" value="1"/>
</dbReference>
<comment type="subcellular location">
    <subcellularLocation>
        <location evidence="1">Cell membrane</location>
        <topology evidence="1">Multi-pass membrane protein</topology>
    </subcellularLocation>
</comment>
<feature type="transmembrane region" description="Helical" evidence="6">
    <location>
        <begin position="289"/>
        <end position="309"/>
    </location>
</feature>
<dbReference type="Proteomes" id="UP000252733">
    <property type="component" value="Unassembled WGS sequence"/>
</dbReference>
<keyword evidence="5 6" id="KW-0472">Membrane</keyword>
<organism evidence="7 8">
    <name type="scientific">Marinilabilia salmonicolor</name>
    <dbReference type="NCBI Taxonomy" id="989"/>
    <lineage>
        <taxon>Bacteria</taxon>
        <taxon>Pseudomonadati</taxon>
        <taxon>Bacteroidota</taxon>
        <taxon>Bacteroidia</taxon>
        <taxon>Marinilabiliales</taxon>
        <taxon>Marinilabiliaceae</taxon>
        <taxon>Marinilabilia</taxon>
    </lineage>
</organism>
<feature type="transmembrane region" description="Helical" evidence="6">
    <location>
        <begin position="260"/>
        <end position="277"/>
    </location>
</feature>
<evidence type="ECO:0000256" key="4">
    <source>
        <dbReference type="ARBA" id="ARBA00022989"/>
    </source>
</evidence>
<evidence type="ECO:0000256" key="5">
    <source>
        <dbReference type="ARBA" id="ARBA00023136"/>
    </source>
</evidence>
<keyword evidence="3 6" id="KW-0812">Transmembrane</keyword>
<reference evidence="7 8" key="1">
    <citation type="submission" date="2018-07" db="EMBL/GenBank/DDBJ databases">
        <title>Freshwater and sediment microbial communities from various areas in North America, analyzing microbe dynamics in response to fracking.</title>
        <authorList>
            <person name="Lamendella R."/>
        </authorList>
    </citation>
    <scope>NUCLEOTIDE SEQUENCE [LARGE SCALE GENOMIC DNA]</scope>
    <source>
        <strain evidence="7 8">160A</strain>
    </source>
</reference>
<evidence type="ECO:0000313" key="8">
    <source>
        <dbReference type="Proteomes" id="UP000252733"/>
    </source>
</evidence>
<feature type="transmembrane region" description="Helical" evidence="6">
    <location>
        <begin position="7"/>
        <end position="26"/>
    </location>
</feature>
<keyword evidence="8" id="KW-1185">Reference proteome</keyword>
<feature type="transmembrane region" description="Helical" evidence="6">
    <location>
        <begin position="470"/>
        <end position="489"/>
    </location>
</feature>
<sequence>MFKKVPHTYVIVFSLIVMAAVATWFVPGGQYVAPEDGSTTSMVDFREVESQPQTWQVFSALFEGFEKQAGIIVFILMIGGAFWILNDSKAIDMGIYSFLKFTRKMDKYKAIKLIGANNLIIVMVMLMFSIFGAVFGMSEETIAFVVIVVPLAISMGYDSIMGVSMVFVAAGLGFAGAVLNPFTIGIAQGLAGLPLFSGFEYRLFSWVVINLIGIGYILWYGARIKKDPKRSPVYEEDHHWRHEITEIDAETGHKTYTASWVAYFLTLGALILFSIYWPVSTLTIGGGDGITTFFIPGLTALFAITGYLALRKSSPAFVLVILGFTILFLIVGVMGFGWYIMEIATLFFAMGILAGIAMNKSADEITHLFLEGAKDIMSAALIVGLAGGIIVILENGNIVHTILHAMAGGMQEMGNVASVGIMYVIQTVINIVIPSGSAKAALTIPIMAPFSDLIGLSRQATVMAFQFGDGFTNLITPTSGVLIGVLGVARIPYVKWARWIAPLIAILIITGFLLLIPTVTMNLNGF</sequence>
<dbReference type="InterPro" id="IPR051679">
    <property type="entry name" value="DASS-Related_Transporters"/>
</dbReference>
<feature type="transmembrane region" description="Helical" evidence="6">
    <location>
        <begin position="113"/>
        <end position="135"/>
    </location>
</feature>
<feature type="transmembrane region" description="Helical" evidence="6">
    <location>
        <begin position="141"/>
        <end position="160"/>
    </location>
</feature>
<name>A0A2T0XIN6_9BACT</name>
<proteinExistence type="predicted"/>
<evidence type="ECO:0000256" key="1">
    <source>
        <dbReference type="ARBA" id="ARBA00004651"/>
    </source>
</evidence>
<dbReference type="EMBL" id="QPIZ01000002">
    <property type="protein sequence ID" value="RCW38999.1"/>
    <property type="molecule type" value="Genomic_DNA"/>
</dbReference>
<dbReference type="PANTHER" id="PTHR43652">
    <property type="entry name" value="BASIC AMINO ACID ANTIPORTER YFCC-RELATED"/>
    <property type="match status" value="1"/>
</dbReference>
<dbReference type="OrthoDB" id="255482at2"/>
<gene>
    <name evidence="7" type="ORF">DFO77_102153</name>
</gene>
<evidence type="ECO:0000313" key="7">
    <source>
        <dbReference type="EMBL" id="RCW38999.1"/>
    </source>
</evidence>
<dbReference type="STRING" id="1168289.GCA_000259075_03507"/>
<keyword evidence="2" id="KW-1003">Cell membrane</keyword>
<accession>A0A2T0XIN6</accession>
<feature type="transmembrane region" description="Helical" evidence="6">
    <location>
        <begin position="413"/>
        <end position="433"/>
    </location>
</feature>
<evidence type="ECO:0000256" key="3">
    <source>
        <dbReference type="ARBA" id="ARBA00022692"/>
    </source>
</evidence>
<dbReference type="Pfam" id="PF03606">
    <property type="entry name" value="DcuC"/>
    <property type="match status" value="2"/>
</dbReference>
<comment type="caution">
    <text evidence="7">The sequence shown here is derived from an EMBL/GenBank/DDBJ whole genome shotgun (WGS) entry which is preliminary data.</text>
</comment>
<feature type="transmembrane region" description="Helical" evidence="6">
    <location>
        <begin position="167"/>
        <end position="191"/>
    </location>
</feature>
<evidence type="ECO:0000256" key="6">
    <source>
        <dbReference type="SAM" id="Phobius"/>
    </source>
</evidence>
<feature type="transmembrane region" description="Helical" evidence="6">
    <location>
        <begin position="376"/>
        <end position="393"/>
    </location>
</feature>
<dbReference type="AlphaFoldDB" id="A0A2T0XIN6"/>
<feature type="transmembrane region" description="Helical" evidence="6">
    <location>
        <begin position="496"/>
        <end position="516"/>
    </location>
</feature>
<dbReference type="InterPro" id="IPR018385">
    <property type="entry name" value="C4_dicarb_anaerob_car-like"/>
</dbReference>
<evidence type="ECO:0000256" key="2">
    <source>
        <dbReference type="ARBA" id="ARBA00022475"/>
    </source>
</evidence>
<dbReference type="GO" id="GO:0005886">
    <property type="term" value="C:plasma membrane"/>
    <property type="evidence" value="ECO:0007669"/>
    <property type="project" value="UniProtKB-SubCell"/>
</dbReference>